<reference evidence="1 2" key="1">
    <citation type="submission" date="2022-02" db="EMBL/GenBank/DDBJ databases">
        <title>Mesosutterella porci, a novel member of the family Sutterellaceae from pig feces.</title>
        <authorList>
            <person name="Wylensek D."/>
            <person name="Clavel T."/>
        </authorList>
    </citation>
    <scope>NUCLEOTIDE SEQUENCE [LARGE SCALE GENOMIC DNA]</scope>
    <source>
        <strain evidence="2">oilRF-744-wt-GAM-9</strain>
    </source>
</reference>
<gene>
    <name evidence="1" type="ORF">MAF45_04885</name>
</gene>
<dbReference type="Proteomes" id="UP001297600">
    <property type="component" value="Unassembled WGS sequence"/>
</dbReference>
<evidence type="ECO:0008006" key="3">
    <source>
        <dbReference type="Google" id="ProtNLM"/>
    </source>
</evidence>
<name>A0ABS9MRB8_9BURK</name>
<sequence length="211" mass="23631">MTDAYAKNVATSAEEAARIVPRAEFRVFGQDIVEAVKEKMWSCRAQLYKARTMPSETYILSRFTDQANVKVRDGLLDIKTRTGLTPEGYEIFQPRGKFQFPVKKAELEEILSHLKVPMPLEKESYSFEDFKALAASCPDLALVRVDKKRYGFTVNGVICEFAYVWFNGARVETACCESEDYAAMKGAVEALGLAGRPNTNYLRAAKAVIGM</sequence>
<keyword evidence="2" id="KW-1185">Reference proteome</keyword>
<accession>A0ABS9MRB8</accession>
<comment type="caution">
    <text evidence="1">The sequence shown here is derived from an EMBL/GenBank/DDBJ whole genome shotgun (WGS) entry which is preliminary data.</text>
</comment>
<dbReference type="RefSeq" id="WP_237978436.1">
    <property type="nucleotide sequence ID" value="NZ_JAKNCT010000005.1"/>
</dbReference>
<dbReference type="EMBL" id="JAKNCT010000005">
    <property type="protein sequence ID" value="MCG5030780.1"/>
    <property type="molecule type" value="Genomic_DNA"/>
</dbReference>
<evidence type="ECO:0000313" key="2">
    <source>
        <dbReference type="Proteomes" id="UP001297600"/>
    </source>
</evidence>
<protein>
    <recommendedName>
        <fullName evidence="3">CYTH domain-containing protein</fullName>
    </recommendedName>
</protein>
<evidence type="ECO:0000313" key="1">
    <source>
        <dbReference type="EMBL" id="MCG5030780.1"/>
    </source>
</evidence>
<proteinExistence type="predicted"/>
<organism evidence="1 2">
    <name type="scientific">Mesosutterella porci</name>
    <dbReference type="NCBI Taxonomy" id="2915351"/>
    <lineage>
        <taxon>Bacteria</taxon>
        <taxon>Pseudomonadati</taxon>
        <taxon>Pseudomonadota</taxon>
        <taxon>Betaproteobacteria</taxon>
        <taxon>Burkholderiales</taxon>
        <taxon>Sutterellaceae</taxon>
        <taxon>Mesosutterella</taxon>
    </lineage>
</organism>